<feature type="transmembrane region" description="Helical" evidence="6">
    <location>
        <begin position="12"/>
        <end position="32"/>
    </location>
</feature>
<keyword evidence="7" id="KW-0762">Sugar transport</keyword>
<name>A0A1Y5I410_OSTTA</name>
<comment type="subcellular location">
    <subcellularLocation>
        <location evidence="1">Membrane</location>
        <topology evidence="1">Multi-pass membrane protein</topology>
    </subcellularLocation>
</comment>
<evidence type="ECO:0000256" key="1">
    <source>
        <dbReference type="ARBA" id="ARBA00004141"/>
    </source>
</evidence>
<sequence length="268" mass="28156">MGPSGAAPRARALQVWTLLLLTAQNTALVLVTKMSYRDTGAAPYVASTVIACSEMAKLLASGGLVLALDGEREFWSAVREIPSSAFRLALPSVLYVVQNNLLFEGIRLLSPTVYMVCSQSKILTSALFAYVLLKTTVTRTQAASLCALVVGMILVQAQDDGSASGGRGDSGTSLRGLVVVFTASMTSGFAGAYLEKMYKQVGVVGVPARSIWVRNMQLACFSVPIAMFTAMNKDGARLATQGFFGGYDGIVILIIALQAIGGLIVAAV</sequence>
<evidence type="ECO:0000256" key="3">
    <source>
        <dbReference type="ARBA" id="ARBA00022692"/>
    </source>
</evidence>
<keyword evidence="4 6" id="KW-1133">Transmembrane helix</keyword>
<keyword evidence="7" id="KW-0813">Transport</keyword>
<evidence type="ECO:0000256" key="6">
    <source>
        <dbReference type="SAM" id="Phobius"/>
    </source>
</evidence>
<feature type="transmembrane region" description="Helical" evidence="6">
    <location>
        <begin position="244"/>
        <end position="267"/>
    </location>
</feature>
<feature type="transmembrane region" description="Helical" evidence="6">
    <location>
        <begin position="112"/>
        <end position="133"/>
    </location>
</feature>
<accession>A0A1Y5I410</accession>
<dbReference type="Pfam" id="PF04142">
    <property type="entry name" value="Nuc_sug_transp"/>
    <property type="match status" value="1"/>
</dbReference>
<dbReference type="NCBIfam" id="TIGR00803">
    <property type="entry name" value="nst"/>
    <property type="match status" value="1"/>
</dbReference>
<feature type="transmembrane region" description="Helical" evidence="6">
    <location>
        <begin position="44"/>
        <end position="68"/>
    </location>
</feature>
<dbReference type="PANTHER" id="PTHR10231">
    <property type="entry name" value="NUCLEOTIDE-SUGAR TRANSMEMBRANE TRANSPORTER"/>
    <property type="match status" value="1"/>
</dbReference>
<dbReference type="GO" id="GO:0000139">
    <property type="term" value="C:Golgi membrane"/>
    <property type="evidence" value="ECO:0007669"/>
    <property type="project" value="InterPro"/>
</dbReference>
<organism evidence="7">
    <name type="scientific">Ostreococcus tauri</name>
    <name type="common">Marine green alga</name>
    <dbReference type="NCBI Taxonomy" id="70448"/>
    <lineage>
        <taxon>Eukaryota</taxon>
        <taxon>Viridiplantae</taxon>
        <taxon>Chlorophyta</taxon>
        <taxon>Mamiellophyceae</taxon>
        <taxon>Mamiellales</taxon>
        <taxon>Bathycoccaceae</taxon>
        <taxon>Ostreococcus</taxon>
    </lineage>
</organism>
<dbReference type="InterPro" id="IPR007271">
    <property type="entry name" value="Nuc_sug_transpt"/>
</dbReference>
<dbReference type="EMBL" id="KZ155825">
    <property type="protein sequence ID" value="OUS44239.1"/>
    <property type="molecule type" value="Genomic_DNA"/>
</dbReference>
<evidence type="ECO:0000313" key="7">
    <source>
        <dbReference type="EMBL" id="OUS44239.1"/>
    </source>
</evidence>
<dbReference type="AlphaFoldDB" id="A0A1Y5I410"/>
<evidence type="ECO:0000256" key="4">
    <source>
        <dbReference type="ARBA" id="ARBA00022989"/>
    </source>
</evidence>
<dbReference type="Proteomes" id="UP000195557">
    <property type="component" value="Unassembled WGS sequence"/>
</dbReference>
<feature type="transmembrane region" description="Helical" evidence="6">
    <location>
        <begin position="215"/>
        <end position="232"/>
    </location>
</feature>
<dbReference type="eggNOG" id="KOG2234">
    <property type="taxonomic scope" value="Eukaryota"/>
</dbReference>
<evidence type="ECO:0000256" key="5">
    <source>
        <dbReference type="ARBA" id="ARBA00023136"/>
    </source>
</evidence>
<keyword evidence="5 6" id="KW-0472">Membrane</keyword>
<comment type="similarity">
    <text evidence="2">Belongs to the nucleotide-sugar transporter family. CMP-Sialate:CMP antiporter (TC 2.A.7.12) subfamily.</text>
</comment>
<keyword evidence="3 6" id="KW-0812">Transmembrane</keyword>
<dbReference type="SUPFAM" id="SSF103481">
    <property type="entry name" value="Multidrug resistance efflux transporter EmrE"/>
    <property type="match status" value="1"/>
</dbReference>
<feature type="transmembrane region" description="Helical" evidence="6">
    <location>
        <begin position="140"/>
        <end position="157"/>
    </location>
</feature>
<gene>
    <name evidence="7" type="ORF">BE221DRAFT_193683</name>
</gene>
<reference evidence="7" key="1">
    <citation type="submission" date="2017-04" db="EMBL/GenBank/DDBJ databases">
        <title>Population genomics of picophytoplankton unveils novel chromosome hypervariability.</title>
        <authorList>
            <consortium name="DOE Joint Genome Institute"/>
            <person name="Blanc-Mathieu R."/>
            <person name="Krasovec M."/>
            <person name="Hebrard M."/>
            <person name="Yau S."/>
            <person name="Desgranges E."/>
            <person name="Martin J."/>
            <person name="Schackwitz W."/>
            <person name="Kuo A."/>
            <person name="Salin G."/>
            <person name="Donnadieu C."/>
            <person name="Desdevises Y."/>
            <person name="Sanchez-Ferandin S."/>
            <person name="Moreau H."/>
            <person name="Rivals E."/>
            <person name="Grigoriev I.V."/>
            <person name="Grimsley N."/>
            <person name="Eyre-Walker A."/>
            <person name="Piganeau G."/>
        </authorList>
    </citation>
    <scope>NUCLEOTIDE SEQUENCE [LARGE SCALE GENOMIC DNA]</scope>
    <source>
        <strain evidence="7">RCC 1115</strain>
    </source>
</reference>
<evidence type="ECO:0000256" key="2">
    <source>
        <dbReference type="ARBA" id="ARBA00006447"/>
    </source>
</evidence>
<protein>
    <submittedName>
        <fullName evidence="7">Nucleotide-sugar transporter-domain-containing protein</fullName>
    </submittedName>
</protein>
<dbReference type="GO" id="GO:0015165">
    <property type="term" value="F:pyrimidine nucleotide-sugar transmembrane transporter activity"/>
    <property type="evidence" value="ECO:0007669"/>
    <property type="project" value="InterPro"/>
</dbReference>
<feature type="non-terminal residue" evidence="7">
    <location>
        <position position="268"/>
    </location>
</feature>
<feature type="transmembrane region" description="Helical" evidence="6">
    <location>
        <begin position="177"/>
        <end position="194"/>
    </location>
</feature>
<proteinExistence type="inferred from homology"/>
<dbReference type="InterPro" id="IPR037185">
    <property type="entry name" value="EmrE-like"/>
</dbReference>